<reference evidence="2 3" key="1">
    <citation type="submission" date="2022-11" db="EMBL/GenBank/DDBJ databases">
        <title>Minimal conservation of predation-associated metabolite biosynthetic gene clusters underscores biosynthetic potential of Myxococcota including descriptions for ten novel species: Archangium lansinium sp. nov., Myxococcus landrumus sp. nov., Nannocystis bai.</title>
        <authorList>
            <person name="Ahearne A."/>
            <person name="Stevens C."/>
            <person name="Phillips K."/>
        </authorList>
    </citation>
    <scope>NUCLEOTIDE SEQUENCE [LARGE SCALE GENOMIC DNA]</scope>
    <source>
        <strain evidence="2 3">MIWBW</strain>
    </source>
</reference>
<evidence type="ECO:0000313" key="2">
    <source>
        <dbReference type="EMBL" id="MCY1083158.1"/>
    </source>
</evidence>
<dbReference type="RefSeq" id="WP_267541700.1">
    <property type="nucleotide sequence ID" value="NZ_JAPNKA010000001.1"/>
</dbReference>
<evidence type="ECO:0000313" key="3">
    <source>
        <dbReference type="Proteomes" id="UP001207654"/>
    </source>
</evidence>
<keyword evidence="1" id="KW-1133">Transmembrane helix</keyword>
<organism evidence="2 3">
    <name type="scientific">Archangium lansingense</name>
    <dbReference type="NCBI Taxonomy" id="2995310"/>
    <lineage>
        <taxon>Bacteria</taxon>
        <taxon>Pseudomonadati</taxon>
        <taxon>Myxococcota</taxon>
        <taxon>Myxococcia</taxon>
        <taxon>Myxococcales</taxon>
        <taxon>Cystobacterineae</taxon>
        <taxon>Archangiaceae</taxon>
        <taxon>Archangium</taxon>
    </lineage>
</organism>
<gene>
    <name evidence="2" type="ORF">OV287_52855</name>
</gene>
<dbReference type="Proteomes" id="UP001207654">
    <property type="component" value="Unassembled WGS sequence"/>
</dbReference>
<feature type="transmembrane region" description="Helical" evidence="1">
    <location>
        <begin position="28"/>
        <end position="49"/>
    </location>
</feature>
<keyword evidence="1" id="KW-0812">Transmembrane</keyword>
<dbReference type="EMBL" id="JAPNKA010000001">
    <property type="protein sequence ID" value="MCY1083158.1"/>
    <property type="molecule type" value="Genomic_DNA"/>
</dbReference>
<sequence>MKWIPSEALGSYIALVGVVAPENDGGRWALFVIGAALVCMFLLLNVALANKQGAAEWLAQKKQGDPPKLAGWRLFGVLVLSLASFVAWACALPGTPFLTLNPDATQWGGGVAVVWSLLLPKVAELLDLRLPSV</sequence>
<keyword evidence="1" id="KW-0472">Membrane</keyword>
<protein>
    <submittedName>
        <fullName evidence="2">Uncharacterized protein</fullName>
    </submittedName>
</protein>
<keyword evidence="3" id="KW-1185">Reference proteome</keyword>
<evidence type="ECO:0000256" key="1">
    <source>
        <dbReference type="SAM" id="Phobius"/>
    </source>
</evidence>
<feature type="transmembrane region" description="Helical" evidence="1">
    <location>
        <begin position="70"/>
        <end position="95"/>
    </location>
</feature>
<proteinExistence type="predicted"/>
<comment type="caution">
    <text evidence="2">The sequence shown here is derived from an EMBL/GenBank/DDBJ whole genome shotgun (WGS) entry which is preliminary data.</text>
</comment>
<name>A0ABT4AN96_9BACT</name>
<accession>A0ABT4AN96</accession>